<dbReference type="RefSeq" id="WP_036176629.1">
    <property type="nucleotide sequence ID" value="NZ_AVCZ01000018.1"/>
</dbReference>
<dbReference type="SUPFAM" id="SSF54593">
    <property type="entry name" value="Glyoxalase/Bleomycin resistance protein/Dihydroxybiphenyl dioxygenase"/>
    <property type="match status" value="1"/>
</dbReference>
<dbReference type="PANTHER" id="PTHR40265">
    <property type="entry name" value="BLL2707 PROTEIN"/>
    <property type="match status" value="1"/>
</dbReference>
<name>A0A0A3JU06_9BACL</name>
<organism evidence="2 3">
    <name type="scientific">Ureibacillus massiliensis 4400831 = CIP 108448 = CCUG 49529</name>
    <dbReference type="NCBI Taxonomy" id="1211035"/>
    <lineage>
        <taxon>Bacteria</taxon>
        <taxon>Bacillati</taxon>
        <taxon>Bacillota</taxon>
        <taxon>Bacilli</taxon>
        <taxon>Bacillales</taxon>
        <taxon>Caryophanaceae</taxon>
        <taxon>Ureibacillus</taxon>
    </lineage>
</organism>
<evidence type="ECO:0000313" key="3">
    <source>
        <dbReference type="Proteomes" id="UP000030595"/>
    </source>
</evidence>
<comment type="caution">
    <text evidence="2">The sequence shown here is derived from an EMBL/GenBank/DDBJ whole genome shotgun (WGS) entry which is preliminary data.</text>
</comment>
<dbReference type="Pfam" id="PF13468">
    <property type="entry name" value="Glyoxalase_3"/>
    <property type="match status" value="1"/>
</dbReference>
<dbReference type="PANTHER" id="PTHR40265:SF1">
    <property type="entry name" value="GLYOXALASE-LIKE DOMAIN-CONTAINING PROTEIN"/>
    <property type="match status" value="1"/>
</dbReference>
<dbReference type="EMBL" id="JPVQ01000018">
    <property type="protein sequence ID" value="KGR90487.1"/>
    <property type="molecule type" value="Genomic_DNA"/>
</dbReference>
<dbReference type="eggNOG" id="COG0346">
    <property type="taxonomic scope" value="Bacteria"/>
</dbReference>
<protein>
    <recommendedName>
        <fullName evidence="1">Glyoxalase-like domain-containing protein</fullName>
    </recommendedName>
</protein>
<dbReference type="InterPro" id="IPR025870">
    <property type="entry name" value="Glyoxalase-like_dom"/>
</dbReference>
<gene>
    <name evidence="2" type="ORF">CD30_11130</name>
</gene>
<reference evidence="2 3" key="1">
    <citation type="submission" date="2014-02" db="EMBL/GenBank/DDBJ databases">
        <title>Draft genome sequence of Lysinibacillus massiliensis CCUG 49529.</title>
        <authorList>
            <person name="Zhang F."/>
            <person name="Wang G."/>
            <person name="Zhang L."/>
        </authorList>
    </citation>
    <scope>NUCLEOTIDE SEQUENCE [LARGE SCALE GENOMIC DNA]</scope>
    <source>
        <strain evidence="2 3">CCUG 49529</strain>
    </source>
</reference>
<dbReference type="AlphaFoldDB" id="A0A0A3JU06"/>
<dbReference type="Proteomes" id="UP000030595">
    <property type="component" value="Unassembled WGS sequence"/>
</dbReference>
<keyword evidence="3" id="KW-1185">Reference proteome</keyword>
<evidence type="ECO:0000313" key="2">
    <source>
        <dbReference type="EMBL" id="KGR90487.1"/>
    </source>
</evidence>
<dbReference type="Gene3D" id="3.10.180.10">
    <property type="entry name" value="2,3-Dihydroxybiphenyl 1,2-Dioxygenase, domain 1"/>
    <property type="match status" value="1"/>
</dbReference>
<feature type="domain" description="Glyoxalase-like" evidence="1">
    <location>
        <begin position="4"/>
        <end position="193"/>
    </location>
</feature>
<evidence type="ECO:0000259" key="1">
    <source>
        <dbReference type="Pfam" id="PF13468"/>
    </source>
</evidence>
<dbReference type="OrthoDB" id="9111355at2"/>
<sequence length="251" mass="29198">MYKLDHIVHFVESPEKLIEQTKNIGLYTVPGGKHDMWGTYNSLCYFGLSYIEYIGIFDEELYLDSAKEPFTLHETYLKRNRRNGFNRIALRTNSIEEDAKRLRALGLSVFGPQNFSRTRPDGSVVKWKLLHFGFQEQDLDLPFLIEWEGEDQERYEELKQLGTIKNHPLGNLKIKEISFSVPNLKIAEKWAGLFEYKVEKSDTCMKLIAPEYELTFNKKDSSPSEISHVTISGSNEEKEIVIENGKYIFVK</sequence>
<proteinExistence type="predicted"/>
<accession>A0A0A3JU06</accession>
<dbReference type="InterPro" id="IPR029068">
    <property type="entry name" value="Glyas_Bleomycin-R_OHBP_Dase"/>
</dbReference>